<sequence length="396" mass="44723">MSRERNLPPIKPRTGIVGIERGIQEKQRVTDASISQAFQDLSKLMAKAKEMVAISQSISNKIKEKQGSITEDETIQFKSYLLSLGIDDPVTRDSFKSNDQYFTNLARQISEVLLTPLEEVGGMMTLTDAYCRINRARGLDLLSPEDLLEACKLMEQLDLPVILRQFDSNVLVLQLKTCNDEAIVELTSDYLKENNMVTSSQLAQELGISLTLAHERLLTTEKYGYAVRDDSLNGITFYYNLFLHGNEELISLYQQASTPNTKCSNNTDQNTPSSTGNEDQSKEKVFKFKDPKFQHNTVSSKSPTKKKIWKSLKQIIAQERALPWGENFVHYITINAPPSFKPAKKYSDISGLPAPYTDPQTKLYYSTPEEFQTIRSLPSDIISGYLALRRANNPIP</sequence>
<dbReference type="SMART" id="SM00993">
    <property type="entry name" value="YL1_C"/>
    <property type="match status" value="1"/>
</dbReference>
<evidence type="ECO:0000256" key="4">
    <source>
        <dbReference type="ARBA" id="ARBA00022490"/>
    </source>
</evidence>
<dbReference type="eggNOG" id="KOG2760">
    <property type="taxonomic scope" value="Eukaryota"/>
</dbReference>
<gene>
    <name evidence="10" type="primary">8231622</name>
    <name evidence="9" type="ORF">Phum_PHUM504150</name>
</gene>
<dbReference type="Proteomes" id="UP000009046">
    <property type="component" value="Unassembled WGS sequence"/>
</dbReference>
<evidence type="ECO:0000313" key="11">
    <source>
        <dbReference type="Proteomes" id="UP000009046"/>
    </source>
</evidence>
<keyword evidence="6" id="KW-0967">Endosome</keyword>
<dbReference type="GO" id="GO:0031902">
    <property type="term" value="C:late endosome membrane"/>
    <property type="evidence" value="ECO:0007669"/>
    <property type="project" value="UniProtKB-UniRule"/>
</dbReference>
<dbReference type="InterPro" id="IPR036390">
    <property type="entry name" value="WH_DNA-bd_sf"/>
</dbReference>
<dbReference type="InterPro" id="IPR013272">
    <property type="entry name" value="Vps72/YL1_C"/>
</dbReference>
<dbReference type="GO" id="GO:0000814">
    <property type="term" value="C:ESCRT II complex"/>
    <property type="evidence" value="ECO:0007669"/>
    <property type="project" value="UniProtKB-UniRule"/>
</dbReference>
<keyword evidence="5 6" id="KW-0653">Protein transport</keyword>
<dbReference type="FunFam" id="1.10.10.10:FF:000416">
    <property type="entry name" value="Vacuolar protein-sorting-associated protein 36"/>
    <property type="match status" value="1"/>
</dbReference>
<evidence type="ECO:0000256" key="6">
    <source>
        <dbReference type="RuleBase" id="RU367095"/>
    </source>
</evidence>
<evidence type="ECO:0000259" key="8">
    <source>
        <dbReference type="SMART" id="SM00993"/>
    </source>
</evidence>
<dbReference type="PANTHER" id="PTHR13128:SF12">
    <property type="entry name" value="VACUOLAR PROTEIN-SORTING-ASSOCIATED PROTEIN 36"/>
    <property type="match status" value="1"/>
</dbReference>
<dbReference type="Gene3D" id="1.10.10.10">
    <property type="entry name" value="Winged helix-like DNA-binding domain superfamily/Winged helix DNA-binding domain"/>
    <property type="match status" value="2"/>
</dbReference>
<reference evidence="9" key="2">
    <citation type="submission" date="2007-04" db="EMBL/GenBank/DDBJ databases">
        <title>The genome of the human body louse.</title>
        <authorList>
            <consortium name="The Human Body Louse Genome Consortium"/>
            <person name="Kirkness E."/>
            <person name="Walenz B."/>
            <person name="Hass B."/>
            <person name="Bruggner R."/>
            <person name="Strausberg R."/>
        </authorList>
    </citation>
    <scope>NUCLEOTIDE SEQUENCE</scope>
    <source>
        <strain evidence="9">USDA</strain>
    </source>
</reference>
<proteinExistence type="inferred from homology"/>
<dbReference type="STRING" id="121224.E0VXT3"/>
<keyword evidence="11" id="KW-1185">Reference proteome</keyword>
<dbReference type="EMBL" id="DS235840">
    <property type="protein sequence ID" value="EEB18189.1"/>
    <property type="molecule type" value="Genomic_DNA"/>
</dbReference>
<dbReference type="KEGG" id="phu:Phum_PHUM504150"/>
<reference evidence="9" key="1">
    <citation type="submission" date="2007-04" db="EMBL/GenBank/DDBJ databases">
        <title>Annotation of Pediculus humanus corporis strain USDA.</title>
        <authorList>
            <person name="Kirkness E."/>
            <person name="Hannick L."/>
            <person name="Hass B."/>
            <person name="Bruggner R."/>
            <person name="Lawson D."/>
            <person name="Bidwell S."/>
            <person name="Joardar V."/>
            <person name="Caler E."/>
            <person name="Walenz B."/>
            <person name="Inman J."/>
            <person name="Schobel S."/>
            <person name="Galinsky K."/>
            <person name="Amedeo P."/>
            <person name="Strausberg R."/>
        </authorList>
    </citation>
    <scope>NUCLEOTIDE SEQUENCE</scope>
    <source>
        <strain evidence="9">USDA</strain>
    </source>
</reference>
<organism>
    <name type="scientific">Pediculus humanus subsp. corporis</name>
    <name type="common">Body louse</name>
    <dbReference type="NCBI Taxonomy" id="121224"/>
    <lineage>
        <taxon>Eukaryota</taxon>
        <taxon>Metazoa</taxon>
        <taxon>Ecdysozoa</taxon>
        <taxon>Arthropoda</taxon>
        <taxon>Hexapoda</taxon>
        <taxon>Insecta</taxon>
        <taxon>Pterygota</taxon>
        <taxon>Neoptera</taxon>
        <taxon>Paraneoptera</taxon>
        <taxon>Psocodea</taxon>
        <taxon>Troctomorpha</taxon>
        <taxon>Phthiraptera</taxon>
        <taxon>Anoplura</taxon>
        <taxon>Pediculidae</taxon>
        <taxon>Pediculus</taxon>
    </lineage>
</organism>
<protein>
    <recommendedName>
        <fullName evidence="2 6">Vacuolar protein-sorting-associated protein 36</fullName>
    </recommendedName>
    <alternativeName>
        <fullName evidence="6">ESCRT-II complex subunit VPS36</fullName>
    </alternativeName>
</protein>
<dbReference type="eggNOG" id="KOG4137">
    <property type="taxonomic scope" value="Eukaryota"/>
</dbReference>
<dbReference type="EnsemblMetazoa" id="PHUM504150-RA">
    <property type="protein sequence ID" value="PHUM504150-PA"/>
    <property type="gene ID" value="PHUM504150"/>
</dbReference>
<dbReference type="InterPro" id="IPR036388">
    <property type="entry name" value="WH-like_DNA-bd_sf"/>
</dbReference>
<dbReference type="OrthoDB" id="271448at2759"/>
<reference evidence="10" key="3">
    <citation type="submission" date="2020-05" db="UniProtKB">
        <authorList>
            <consortium name="EnsemblMetazoa"/>
        </authorList>
    </citation>
    <scope>IDENTIFICATION</scope>
    <source>
        <strain evidence="10">USDA</strain>
    </source>
</reference>
<dbReference type="InParanoid" id="E0VXT3"/>
<comment type="subunit">
    <text evidence="6">Component of the endosomal sorting complex required for transport II (ESCRT-II).</text>
</comment>
<dbReference type="InterPro" id="IPR040608">
    <property type="entry name" value="Snf8/Vps36"/>
</dbReference>
<feature type="domain" description="Vps72/YL1 C-terminal" evidence="8">
    <location>
        <begin position="345"/>
        <end position="374"/>
    </location>
</feature>
<evidence type="ECO:0000256" key="2">
    <source>
        <dbReference type="ARBA" id="ARBA00017953"/>
    </source>
</evidence>
<dbReference type="AlphaFoldDB" id="E0VXT3"/>
<comment type="similarity">
    <text evidence="1 6">Belongs to the VPS36 family.</text>
</comment>
<dbReference type="GeneID" id="8231622"/>
<evidence type="ECO:0000313" key="10">
    <source>
        <dbReference type="EnsemblMetazoa" id="PHUM504150-PA"/>
    </source>
</evidence>
<dbReference type="InterPro" id="IPR037855">
    <property type="entry name" value="Vps36"/>
</dbReference>
<dbReference type="GO" id="GO:0043130">
    <property type="term" value="F:ubiquitin binding"/>
    <property type="evidence" value="ECO:0007669"/>
    <property type="project" value="UniProtKB-UniRule"/>
</dbReference>
<dbReference type="HOGENOM" id="CLU_696995_0_0_1"/>
<dbReference type="Gene3D" id="6.10.140.260">
    <property type="match status" value="1"/>
</dbReference>
<feature type="compositionally biased region" description="Polar residues" evidence="7">
    <location>
        <begin position="259"/>
        <end position="278"/>
    </location>
</feature>
<keyword evidence="3 6" id="KW-0813">Transport</keyword>
<comment type="function">
    <text evidence="6">Component of the ESCRT-II complex (endosomal sorting complex required for transport II), which is required for multivesicular body (MVB) formation and sorting of endosomal cargo proteins into MVBs.</text>
</comment>
<keyword evidence="4 6" id="KW-0963">Cytoplasm</keyword>
<evidence type="ECO:0000256" key="5">
    <source>
        <dbReference type="ARBA" id="ARBA00022927"/>
    </source>
</evidence>
<dbReference type="VEuPathDB" id="VectorBase:PHUM504150"/>
<dbReference type="SUPFAM" id="SSF46785">
    <property type="entry name" value="Winged helix' DNA-binding domain"/>
    <property type="match status" value="2"/>
</dbReference>
<evidence type="ECO:0000313" key="9">
    <source>
        <dbReference type="EMBL" id="EEB18189.1"/>
    </source>
</evidence>
<dbReference type="CTD" id="8231622"/>
<evidence type="ECO:0000256" key="1">
    <source>
        <dbReference type="ARBA" id="ARBA00009697"/>
    </source>
</evidence>
<dbReference type="Pfam" id="PF04157">
    <property type="entry name" value="EAP30"/>
    <property type="match status" value="1"/>
</dbReference>
<dbReference type="FunCoup" id="E0VXT3">
    <property type="interactions" value="1489"/>
</dbReference>
<dbReference type="GO" id="GO:0032266">
    <property type="term" value="F:phosphatidylinositol-3-phosphate binding"/>
    <property type="evidence" value="ECO:0007669"/>
    <property type="project" value="UniProtKB-UniRule"/>
</dbReference>
<feature type="region of interest" description="Disordered" evidence="7">
    <location>
        <begin position="259"/>
        <end position="281"/>
    </location>
</feature>
<dbReference type="GO" id="GO:0043328">
    <property type="term" value="P:protein transport to vacuole involved in ubiquitin-dependent protein catabolic process via the multivesicular body sorting pathway"/>
    <property type="evidence" value="ECO:0007669"/>
    <property type="project" value="UniProtKB-UniRule"/>
</dbReference>
<dbReference type="EMBL" id="AAZO01006129">
    <property type="status" value="NOT_ANNOTATED_CDS"/>
    <property type="molecule type" value="Genomic_DNA"/>
</dbReference>
<comment type="subcellular location">
    <subcellularLocation>
        <location evidence="6">Cytoplasm</location>
    </subcellularLocation>
    <subcellularLocation>
        <location evidence="6">Endosome</location>
    </subcellularLocation>
</comment>
<name>E0VXT3_PEDHC</name>
<dbReference type="PANTHER" id="PTHR13128">
    <property type="entry name" value="VACUOLAR PROTEIN-SORTING-ASSOCIATED PROTEIN 36"/>
    <property type="match status" value="1"/>
</dbReference>
<evidence type="ECO:0000256" key="3">
    <source>
        <dbReference type="ARBA" id="ARBA00022448"/>
    </source>
</evidence>
<dbReference type="Pfam" id="PF08265">
    <property type="entry name" value="YL1_C"/>
    <property type="match status" value="1"/>
</dbReference>
<evidence type="ECO:0000256" key="7">
    <source>
        <dbReference type="SAM" id="MobiDB-lite"/>
    </source>
</evidence>
<dbReference type="RefSeq" id="XP_002430927.1">
    <property type="nucleotide sequence ID" value="XM_002430882.1"/>
</dbReference>
<accession>E0VXT3</accession>